<evidence type="ECO:0000313" key="3">
    <source>
        <dbReference type="Proteomes" id="UP000177625"/>
    </source>
</evidence>
<organism evidence="2 3">
    <name type="scientific">Rhynchosporium secalis</name>
    <name type="common">Barley scald fungus</name>
    <dbReference type="NCBI Taxonomy" id="38038"/>
    <lineage>
        <taxon>Eukaryota</taxon>
        <taxon>Fungi</taxon>
        <taxon>Dikarya</taxon>
        <taxon>Ascomycota</taxon>
        <taxon>Pezizomycotina</taxon>
        <taxon>Leotiomycetes</taxon>
        <taxon>Helotiales</taxon>
        <taxon>Ploettnerulaceae</taxon>
        <taxon>Rhynchosporium</taxon>
    </lineage>
</organism>
<protein>
    <submittedName>
        <fullName evidence="2">Uncharacterized protein</fullName>
    </submittedName>
</protein>
<reference evidence="3" key="1">
    <citation type="submission" date="2016-03" db="EMBL/GenBank/DDBJ databases">
        <authorList>
            <person name="Guldener U."/>
        </authorList>
    </citation>
    <scope>NUCLEOTIDE SEQUENCE [LARGE SCALE GENOMIC DNA]</scope>
</reference>
<dbReference type="EMBL" id="FJVC01000260">
    <property type="protein sequence ID" value="CZT46748.1"/>
    <property type="molecule type" value="Genomic_DNA"/>
</dbReference>
<evidence type="ECO:0000313" key="2">
    <source>
        <dbReference type="EMBL" id="CZT46748.1"/>
    </source>
</evidence>
<proteinExistence type="predicted"/>
<name>A0A1E1MCH1_RHYSE</name>
<evidence type="ECO:0000256" key="1">
    <source>
        <dbReference type="SAM" id="MobiDB-lite"/>
    </source>
</evidence>
<feature type="compositionally biased region" description="Low complexity" evidence="1">
    <location>
        <begin position="23"/>
        <end position="37"/>
    </location>
</feature>
<feature type="compositionally biased region" description="Polar residues" evidence="1">
    <location>
        <begin position="43"/>
        <end position="58"/>
    </location>
</feature>
<feature type="region of interest" description="Disordered" evidence="1">
    <location>
        <begin position="1"/>
        <end position="85"/>
    </location>
</feature>
<dbReference type="Proteomes" id="UP000177625">
    <property type="component" value="Unassembled WGS sequence"/>
</dbReference>
<feature type="compositionally biased region" description="Polar residues" evidence="1">
    <location>
        <begin position="1"/>
        <end position="22"/>
    </location>
</feature>
<accession>A0A1E1MCH1</accession>
<gene>
    <name evidence="2" type="ORF">RSE6_07232</name>
</gene>
<keyword evidence="3" id="KW-1185">Reference proteome</keyword>
<sequence length="323" mass="36415">MSLQQSPTCFGSYGQSAAQTIQSNSIAESSSSDNSSDGGVPLPNNQEDTPRTLPNISLSPHLPPPEYQFDGSIPGTSACSLVPGHTADRSPPYSLGRHINSDRQYWADWLSSRERESDIDIYMSDTYPRDDVNHQQAAEVAVDAKFEISLARRLARRQQRAYVYPDWQTWMASAERRNRISTLHQVEALPGYLAIGMADIPFELAFGPRPPQLISPPYQTATAEWESWLRSEGRWVAISLYIISGESVLQAEKMADDDREDLLGERAFPTPANHYYGGERVRRPESRSEDHVRHCRFAMTFRRAGGTDAFIANVFNRLYRERG</sequence>
<dbReference type="AlphaFoldDB" id="A0A1E1MCH1"/>